<evidence type="ECO:0000313" key="2">
    <source>
        <dbReference type="Proteomes" id="UP000818029"/>
    </source>
</evidence>
<dbReference type="Gene3D" id="2.40.70.10">
    <property type="entry name" value="Acid Proteases"/>
    <property type="match status" value="1"/>
</dbReference>
<gene>
    <name evidence="3" type="primary">LOC121203732</name>
</gene>
<dbReference type="Pfam" id="PF08284">
    <property type="entry name" value="RVP_2"/>
    <property type="match status" value="2"/>
</dbReference>
<dbReference type="Pfam" id="PF03732">
    <property type="entry name" value="Retrotrans_gag"/>
    <property type="match status" value="1"/>
</dbReference>
<dbReference type="InterPro" id="IPR005162">
    <property type="entry name" value="Retrotrans_gag_dom"/>
</dbReference>
<keyword evidence="2" id="KW-1185">Reference proteome</keyword>
<name>A0ABM2YHW6_GOSHI</name>
<reference evidence="3" key="2">
    <citation type="submission" date="2025-08" db="UniProtKB">
        <authorList>
            <consortium name="RefSeq"/>
        </authorList>
    </citation>
    <scope>IDENTIFICATION</scope>
</reference>
<reference evidence="2" key="1">
    <citation type="journal article" date="2020" name="Nat. Genet.">
        <title>Genomic diversifications of five Gossypium allopolyploid species and their impact on cotton improvement.</title>
        <authorList>
            <person name="Chen Z.J."/>
            <person name="Sreedasyam A."/>
            <person name="Ando A."/>
            <person name="Song Q."/>
            <person name="De Santiago L.M."/>
            <person name="Hulse-Kemp A.M."/>
            <person name="Ding M."/>
            <person name="Ye W."/>
            <person name="Kirkbride R.C."/>
            <person name="Jenkins J."/>
            <person name="Plott C."/>
            <person name="Lovell J."/>
            <person name="Lin Y.M."/>
            <person name="Vaughn R."/>
            <person name="Liu B."/>
            <person name="Simpson S."/>
            <person name="Scheffler B.E."/>
            <person name="Wen L."/>
            <person name="Saski C.A."/>
            <person name="Grover C.E."/>
            <person name="Hu G."/>
            <person name="Conover J.L."/>
            <person name="Carlson J.W."/>
            <person name="Shu S."/>
            <person name="Boston L.B."/>
            <person name="Williams M."/>
            <person name="Peterson D.G."/>
            <person name="McGee K."/>
            <person name="Jones D.C."/>
            <person name="Wendel J.F."/>
            <person name="Stelly D.M."/>
            <person name="Grimwood J."/>
            <person name="Schmutz J."/>
        </authorList>
    </citation>
    <scope>NUCLEOTIDE SEQUENCE [LARGE SCALE GENOMIC DNA]</scope>
    <source>
        <strain evidence="2">cv. TM-1</strain>
    </source>
</reference>
<dbReference type="Proteomes" id="UP000818029">
    <property type="component" value="Chromosome A07"/>
</dbReference>
<dbReference type="PANTHER" id="PTHR34482">
    <property type="entry name" value="DNA DAMAGE-INDUCIBLE PROTEIN 1-LIKE"/>
    <property type="match status" value="1"/>
</dbReference>
<dbReference type="GeneID" id="121203732"/>
<sequence>MGLGLWEFFSDRSIGFRLTESSEGLFARFREQVILKRIKYNSTISIRGTRGRGTRGRDGGCGGAQVGSLALGHIPNNEAKEEPASPVTETGSHDCAAGDEATKRILDDLDCTPEQKLKGAVSLLRDEAYQWWLTVKKGTQPDQLTWEFFNNAFQGKYVGTSYVDAQRWEFLNLTQGDKYVAEYEAEFLRLSRYARGMVATEYECYVHLEDELRDNLRVLIAPQRERDFAMLVEKVKIAEDVKRAKHQNHEKVKVRNKRVWEPSSSAMGIRRRPSLMGRSELRPLLLLLDHSLVLIVEDAIKARGGNGLGRGRRALGRDIGHIEVSQSTLVYAVCCREDGDAPDIIMGTFFIHNVPYTALVDVGSTHSYIAYTVSEALGKIFLEDLMELPFGEFDLILGMDWLVNHQVSLDCATKWVILKTADVDEGCEAYLAYISVFDSEVFSVKDIRTIKDYSDVFPDKLPRLPPNREVEFGIKLLPGTAPLSIAPYRMTLKEFVELKA</sequence>
<organism evidence="2 3">
    <name type="scientific">Gossypium hirsutum</name>
    <name type="common">Upland cotton</name>
    <name type="synonym">Gossypium mexicanum</name>
    <dbReference type="NCBI Taxonomy" id="3635"/>
    <lineage>
        <taxon>Eukaryota</taxon>
        <taxon>Viridiplantae</taxon>
        <taxon>Streptophyta</taxon>
        <taxon>Embryophyta</taxon>
        <taxon>Tracheophyta</taxon>
        <taxon>Spermatophyta</taxon>
        <taxon>Magnoliopsida</taxon>
        <taxon>eudicotyledons</taxon>
        <taxon>Gunneridae</taxon>
        <taxon>Pentapetalae</taxon>
        <taxon>rosids</taxon>
        <taxon>malvids</taxon>
        <taxon>Malvales</taxon>
        <taxon>Malvaceae</taxon>
        <taxon>Malvoideae</taxon>
        <taxon>Gossypium</taxon>
    </lineage>
</organism>
<dbReference type="InterPro" id="IPR021109">
    <property type="entry name" value="Peptidase_aspartic_dom_sf"/>
</dbReference>
<protein>
    <recommendedName>
        <fullName evidence="1">Retrotransposon gag domain-containing protein</fullName>
    </recommendedName>
</protein>
<dbReference type="CDD" id="cd00303">
    <property type="entry name" value="retropepsin_like"/>
    <property type="match status" value="1"/>
</dbReference>
<evidence type="ECO:0000313" key="3">
    <source>
        <dbReference type="RefSeq" id="XP_040930114.1"/>
    </source>
</evidence>
<evidence type="ECO:0000259" key="1">
    <source>
        <dbReference type="Pfam" id="PF03732"/>
    </source>
</evidence>
<feature type="domain" description="Retrotransposon gag" evidence="1">
    <location>
        <begin position="120"/>
        <end position="201"/>
    </location>
</feature>
<proteinExistence type="predicted"/>
<dbReference type="RefSeq" id="XP_040930114.1">
    <property type="nucleotide sequence ID" value="XM_041074180.1"/>
</dbReference>
<dbReference type="PANTHER" id="PTHR34482:SF36">
    <property type="entry name" value="RETROTRANSPOSON GAG DOMAIN-CONTAINING PROTEIN"/>
    <property type="match status" value="1"/>
</dbReference>
<dbReference type="SUPFAM" id="SSF50630">
    <property type="entry name" value="Acid proteases"/>
    <property type="match status" value="1"/>
</dbReference>
<accession>A0ABM2YHW6</accession>